<feature type="compositionally biased region" description="Acidic residues" evidence="8">
    <location>
        <begin position="41"/>
        <end position="52"/>
    </location>
</feature>
<dbReference type="PANTHER" id="PTHR42908">
    <property type="entry name" value="TRANSLATION ELONGATION FACTOR-RELATED"/>
    <property type="match status" value="1"/>
</dbReference>
<feature type="region of interest" description="Disordered" evidence="8">
    <location>
        <begin position="1"/>
        <end position="54"/>
    </location>
</feature>
<evidence type="ECO:0000256" key="3">
    <source>
        <dbReference type="ARBA" id="ARBA00022741"/>
    </source>
</evidence>
<dbReference type="InterPro" id="IPR000640">
    <property type="entry name" value="EFG_V-like"/>
</dbReference>
<evidence type="ECO:0000313" key="11">
    <source>
        <dbReference type="Proteomes" id="UP000310189"/>
    </source>
</evidence>
<dbReference type="Pfam" id="PF03764">
    <property type="entry name" value="EFG_IV"/>
    <property type="match status" value="1"/>
</dbReference>
<name>A0A4T0FMH4_9BASI</name>
<dbReference type="Gene3D" id="3.30.70.870">
    <property type="entry name" value="Elongation Factor G (Translational Gtpase), domain 3"/>
    <property type="match status" value="1"/>
</dbReference>
<dbReference type="FunFam" id="3.90.1430.10:FF:000001">
    <property type="entry name" value="116 kDa U5 small nuclear ribonucleoprotein component"/>
    <property type="match status" value="1"/>
</dbReference>
<keyword evidence="4" id="KW-0342">GTP-binding</keyword>
<dbReference type="InterPro" id="IPR035655">
    <property type="entry name" value="U5-116kDa_C"/>
</dbReference>
<dbReference type="OrthoDB" id="364892at2759"/>
<dbReference type="Pfam" id="PF03144">
    <property type="entry name" value="GTP_EFTU_D2"/>
    <property type="match status" value="1"/>
</dbReference>
<dbReference type="NCBIfam" id="TIGR00231">
    <property type="entry name" value="small_GTP"/>
    <property type="match status" value="1"/>
</dbReference>
<dbReference type="EMBL" id="SPNW01000025">
    <property type="protein sequence ID" value="TIA89682.1"/>
    <property type="molecule type" value="Genomic_DNA"/>
</dbReference>
<dbReference type="PANTHER" id="PTHR42908:SF6">
    <property type="entry name" value="116 KDA U5 SMALL NUCLEAR RIBONUCLEOPROTEIN COMPONENT"/>
    <property type="match status" value="1"/>
</dbReference>
<dbReference type="InterPro" id="IPR009000">
    <property type="entry name" value="Transl_B-barrel_sf"/>
</dbReference>
<dbReference type="GO" id="GO:0030623">
    <property type="term" value="F:U5 snRNA binding"/>
    <property type="evidence" value="ECO:0007669"/>
    <property type="project" value="TreeGrafter"/>
</dbReference>
<comment type="function">
    <text evidence="7">Component of the U5 snRNP complex required for pre-mRNA splicing. Binds GTP.</text>
</comment>
<dbReference type="Proteomes" id="UP000310189">
    <property type="component" value="Unassembled WGS sequence"/>
</dbReference>
<dbReference type="FunFam" id="3.40.50.300:FF:000646">
    <property type="entry name" value="U5 small nuclear ribonucleoprotein component"/>
    <property type="match status" value="1"/>
</dbReference>
<dbReference type="Gene3D" id="3.40.50.300">
    <property type="entry name" value="P-loop containing nucleotide triphosphate hydrolases"/>
    <property type="match status" value="1"/>
</dbReference>
<evidence type="ECO:0000256" key="1">
    <source>
        <dbReference type="ARBA" id="ARBA00004123"/>
    </source>
</evidence>
<dbReference type="InterPro" id="IPR035647">
    <property type="entry name" value="EFG_III/V"/>
</dbReference>
<dbReference type="PROSITE" id="PS51722">
    <property type="entry name" value="G_TR_2"/>
    <property type="match status" value="1"/>
</dbReference>
<dbReference type="GO" id="GO:0005829">
    <property type="term" value="C:cytosol"/>
    <property type="evidence" value="ECO:0007669"/>
    <property type="project" value="TreeGrafter"/>
</dbReference>
<dbReference type="AlphaFoldDB" id="A0A4T0FMH4"/>
<feature type="compositionally biased region" description="Acidic residues" evidence="8">
    <location>
        <begin position="15"/>
        <end position="26"/>
    </location>
</feature>
<dbReference type="CDD" id="cd04090">
    <property type="entry name" value="EF2_II_snRNP"/>
    <property type="match status" value="1"/>
</dbReference>
<dbReference type="GO" id="GO:0005525">
    <property type="term" value="F:GTP binding"/>
    <property type="evidence" value="ECO:0007669"/>
    <property type="project" value="UniProtKB-KW"/>
</dbReference>
<sequence length="994" mass="111306">MDDNLYDEFGNYLGDDLDSDEDEELDQQPPQPQPSYAPLEGYEEDDDDDEGADAANEQRISTLMQVDENPQNQVVLHEDKRYYPSAEETYGPVLCTYADLLSQRVEEEDTQLISEPIVQPIKERKFQIEEKDLPESRFDRNFMVDMMHYPEMVRNVVVVGHLHHGKTSLMDLLTFQTHKMIWNADAAERYTDLHKLERAREISIKSTPMSFVLQSTIGKSILVNAIDTPGHTNFVDEVANATRLADGAIVVVDVVEGVMAGTELALKHVLNQGLKPVLVLNKMERLFLELRLPPSEAYFKVKRTIEEVNSVVSTIIPDESSRLSPELGNVAFASTDMHWCFTLQSFSQMYADTFGSFDVNAFAARLWGNIFYDAERRKFVKKSSQGTSRSFVHFVLDPLYKLYTQVIGEDVSDLANTLAGLGITLKPSAYKMDARPLLKLCLDQFFGTSTGLVDMILEHIPSAKEGNAAKVQRHYSGPLDTPLAQSMIDCNSNAPAVIHVTKLYTTVDAQGFHAFGRVMAGRARVGDQVKVLGEGYSEEDEEDMAMATIEDVWVSEARYKFACPEVPAGSWVLLGGVDDSIVKTSTLISTDVKEDVFIFRPIAHITESILKVAVEPLNPPELPRLLDGLRKVNKSYPLLTTKVEESGEHIILGTGEIYLDSVLHDLRTLFSEIEIKVSDPVVKFCETVVETSAIRCYADTPNKKNKITIIAEPLEKGIAEDIEKRRVGMWMSNKERGKFFEEKYGWDTLASRSIWTFGPEEDGPNVLIDDTLPSEVDKKMLSNVKESIKQGFQWAAREGPLADEPLRGVKFRIMDAQIAQEPIYRGGGQVIPTSRRVCYSSFLMATPRLMEPVYYVEIVTSAESVPLVYQILARRRGHVTKDEPKAGSPLYVVKALIPAIDANGFETDLRTQTGGTAFALQIFDHWAIVPGDPVDSGIQLRLLEPAPAQHLARDFMLKIRRRKGLGDGQNLMAKYLDDDFVMAIVAAGKSDLLF</sequence>
<evidence type="ECO:0000256" key="5">
    <source>
        <dbReference type="ARBA" id="ARBA00023187"/>
    </source>
</evidence>
<dbReference type="GO" id="GO:0000974">
    <property type="term" value="C:Prp19 complex"/>
    <property type="evidence" value="ECO:0007669"/>
    <property type="project" value="UniProtKB-ARBA"/>
</dbReference>
<dbReference type="InterPro" id="IPR000795">
    <property type="entry name" value="T_Tr_GTP-bd_dom"/>
</dbReference>
<dbReference type="Pfam" id="PF00679">
    <property type="entry name" value="EFG_C"/>
    <property type="match status" value="1"/>
</dbReference>
<evidence type="ECO:0000256" key="8">
    <source>
        <dbReference type="SAM" id="MobiDB-lite"/>
    </source>
</evidence>
<dbReference type="GO" id="GO:0071007">
    <property type="term" value="C:U2-type catalytic step 2 spliceosome"/>
    <property type="evidence" value="ECO:0007669"/>
    <property type="project" value="TreeGrafter"/>
</dbReference>
<dbReference type="InterPro" id="IPR031950">
    <property type="entry name" value="EFTUD2_N"/>
</dbReference>
<protein>
    <recommendedName>
        <fullName evidence="9">Tr-type G domain-containing protein</fullName>
    </recommendedName>
</protein>
<dbReference type="InterPro" id="IPR020568">
    <property type="entry name" value="Ribosomal_Su5_D2-typ_SF"/>
</dbReference>
<keyword evidence="2" id="KW-0507">mRNA processing</keyword>
<evidence type="ECO:0000256" key="2">
    <source>
        <dbReference type="ARBA" id="ARBA00022664"/>
    </source>
</evidence>
<organism evidence="10 11">
    <name type="scientific">Wallemia hederae</name>
    <dbReference type="NCBI Taxonomy" id="1540922"/>
    <lineage>
        <taxon>Eukaryota</taxon>
        <taxon>Fungi</taxon>
        <taxon>Dikarya</taxon>
        <taxon>Basidiomycota</taxon>
        <taxon>Wallemiomycotina</taxon>
        <taxon>Wallemiomycetes</taxon>
        <taxon>Wallemiales</taxon>
        <taxon>Wallemiaceae</taxon>
        <taxon>Wallemia</taxon>
    </lineage>
</organism>
<keyword evidence="5" id="KW-0508">mRNA splicing</keyword>
<dbReference type="FunFam" id="2.40.30.10:FF:000029">
    <property type="entry name" value="116 kDa U5 small nuclear ribonucleoprotein component"/>
    <property type="match status" value="1"/>
</dbReference>
<dbReference type="Gene3D" id="2.40.30.10">
    <property type="entry name" value="Translation factors"/>
    <property type="match status" value="1"/>
</dbReference>
<dbReference type="InterPro" id="IPR014721">
    <property type="entry name" value="Ribsml_uS5_D2-typ_fold_subgr"/>
</dbReference>
<comment type="subcellular location">
    <subcellularLocation>
        <location evidence="1">Nucleus</location>
    </subcellularLocation>
</comment>
<dbReference type="Gene3D" id="3.90.1430.10">
    <property type="entry name" value="Yeast translation eEF2 (G' domain)"/>
    <property type="match status" value="1"/>
</dbReference>
<evidence type="ECO:0000256" key="4">
    <source>
        <dbReference type="ARBA" id="ARBA00023134"/>
    </source>
</evidence>
<gene>
    <name evidence="10" type="ORF">E3P99_01947</name>
</gene>
<dbReference type="GO" id="GO:0005682">
    <property type="term" value="C:U5 snRNP"/>
    <property type="evidence" value="ECO:0007669"/>
    <property type="project" value="UniProtKB-ARBA"/>
</dbReference>
<dbReference type="SUPFAM" id="SSF54980">
    <property type="entry name" value="EF-G C-terminal domain-like"/>
    <property type="match status" value="2"/>
</dbReference>
<dbReference type="FunFam" id="3.30.70.240:FF:000004">
    <property type="entry name" value="116 kDa U5 small nuclear ribonucleoprotein"/>
    <property type="match status" value="1"/>
</dbReference>
<dbReference type="PRINTS" id="PR00315">
    <property type="entry name" value="ELONGATNFCT"/>
</dbReference>
<dbReference type="GO" id="GO:0046540">
    <property type="term" value="C:U4/U6 x U5 tri-snRNP complex"/>
    <property type="evidence" value="ECO:0007669"/>
    <property type="project" value="TreeGrafter"/>
</dbReference>
<dbReference type="Gene3D" id="3.30.70.240">
    <property type="match status" value="1"/>
</dbReference>
<dbReference type="InterPro" id="IPR005225">
    <property type="entry name" value="Small_GTP-bd"/>
</dbReference>
<dbReference type="CDD" id="cd04098">
    <property type="entry name" value="eEF2_C_snRNP"/>
    <property type="match status" value="1"/>
</dbReference>
<dbReference type="CDD" id="cd01683">
    <property type="entry name" value="EF2_IV_snRNP"/>
    <property type="match status" value="1"/>
</dbReference>
<dbReference type="GO" id="GO:0003924">
    <property type="term" value="F:GTPase activity"/>
    <property type="evidence" value="ECO:0007669"/>
    <property type="project" value="InterPro"/>
</dbReference>
<keyword evidence="3" id="KW-0547">Nucleotide-binding</keyword>
<dbReference type="InterPro" id="IPR004161">
    <property type="entry name" value="EFTu-like_2"/>
</dbReference>
<keyword evidence="6" id="KW-0539">Nucleus</keyword>
<dbReference type="SUPFAM" id="SSF50447">
    <property type="entry name" value="Translation proteins"/>
    <property type="match status" value="1"/>
</dbReference>
<dbReference type="SUPFAM" id="SSF52540">
    <property type="entry name" value="P-loop containing nucleoside triphosphate hydrolases"/>
    <property type="match status" value="1"/>
</dbReference>
<dbReference type="SUPFAM" id="SSF54211">
    <property type="entry name" value="Ribosomal protein S5 domain 2-like"/>
    <property type="match status" value="1"/>
</dbReference>
<dbReference type="SMART" id="SM00889">
    <property type="entry name" value="EFG_IV"/>
    <property type="match status" value="1"/>
</dbReference>
<proteinExistence type="predicted"/>
<dbReference type="Pfam" id="PF16004">
    <property type="entry name" value="EFTUD2"/>
    <property type="match status" value="1"/>
</dbReference>
<dbReference type="SMART" id="SM00838">
    <property type="entry name" value="EFG_C"/>
    <property type="match status" value="1"/>
</dbReference>
<dbReference type="InterPro" id="IPR005517">
    <property type="entry name" value="Transl_elong_EFG/EF2_IV"/>
</dbReference>
<evidence type="ECO:0000313" key="10">
    <source>
        <dbReference type="EMBL" id="TIA89682.1"/>
    </source>
</evidence>
<comment type="caution">
    <text evidence="10">The sequence shown here is derived from an EMBL/GenBank/DDBJ whole genome shotgun (WGS) entry which is preliminary data.</text>
</comment>
<accession>A0A4T0FMH4</accession>
<evidence type="ECO:0000259" key="9">
    <source>
        <dbReference type="PROSITE" id="PS51722"/>
    </source>
</evidence>
<dbReference type="FunFam" id="3.30.230.10:FF:000009">
    <property type="entry name" value="116 kDa U5 small nuclear ribonucleoprotein component"/>
    <property type="match status" value="1"/>
</dbReference>
<dbReference type="CDD" id="cd16264">
    <property type="entry name" value="snRNP_III"/>
    <property type="match status" value="1"/>
</dbReference>
<dbReference type="Pfam" id="PF00009">
    <property type="entry name" value="GTP_EFTU"/>
    <property type="match status" value="1"/>
</dbReference>
<evidence type="ECO:0000256" key="6">
    <source>
        <dbReference type="ARBA" id="ARBA00023242"/>
    </source>
</evidence>
<keyword evidence="11" id="KW-1185">Reference proteome</keyword>
<dbReference type="Gene3D" id="3.30.230.10">
    <property type="match status" value="1"/>
</dbReference>
<dbReference type="InterPro" id="IPR027417">
    <property type="entry name" value="P-loop_NTPase"/>
</dbReference>
<dbReference type="GO" id="GO:0000398">
    <property type="term" value="P:mRNA splicing, via spliceosome"/>
    <property type="evidence" value="ECO:0007669"/>
    <property type="project" value="TreeGrafter"/>
</dbReference>
<evidence type="ECO:0000256" key="7">
    <source>
        <dbReference type="ARBA" id="ARBA00055641"/>
    </source>
</evidence>
<reference evidence="10 11" key="1">
    <citation type="submission" date="2019-03" db="EMBL/GenBank/DDBJ databases">
        <title>Sequencing 23 genomes of Wallemia ichthyophaga.</title>
        <authorList>
            <person name="Gostincar C."/>
        </authorList>
    </citation>
    <scope>NUCLEOTIDE SEQUENCE [LARGE SCALE GENOMIC DNA]</scope>
    <source>
        <strain evidence="10 11">EXF-5753</strain>
    </source>
</reference>
<dbReference type="FunFam" id="3.30.70.870:FF:000002">
    <property type="entry name" value="Translation elongation factor 2"/>
    <property type="match status" value="1"/>
</dbReference>
<feature type="domain" description="Tr-type G" evidence="9">
    <location>
        <begin position="151"/>
        <end position="411"/>
    </location>
</feature>